<name>A0A6J5TAD5_9CAUD</name>
<organism evidence="1">
    <name type="scientific">uncultured Caudovirales phage</name>
    <dbReference type="NCBI Taxonomy" id="2100421"/>
    <lineage>
        <taxon>Viruses</taxon>
        <taxon>Duplodnaviria</taxon>
        <taxon>Heunggongvirae</taxon>
        <taxon>Uroviricota</taxon>
        <taxon>Caudoviricetes</taxon>
        <taxon>Peduoviridae</taxon>
        <taxon>Maltschvirus</taxon>
        <taxon>Maltschvirus maltsch</taxon>
    </lineage>
</organism>
<accession>A0A6J5TAD5</accession>
<protein>
    <submittedName>
        <fullName evidence="1">Uncharacterized protein</fullName>
    </submittedName>
</protein>
<reference evidence="1" key="1">
    <citation type="submission" date="2020-05" db="EMBL/GenBank/DDBJ databases">
        <authorList>
            <person name="Chiriac C."/>
            <person name="Salcher M."/>
            <person name="Ghai R."/>
            <person name="Kavagutti S V."/>
        </authorList>
    </citation>
    <scope>NUCLEOTIDE SEQUENCE</scope>
</reference>
<proteinExistence type="predicted"/>
<evidence type="ECO:0000313" key="1">
    <source>
        <dbReference type="EMBL" id="CAB4241888.1"/>
    </source>
</evidence>
<dbReference type="EMBL" id="LR797824">
    <property type="protein sequence ID" value="CAB4241888.1"/>
    <property type="molecule type" value="Genomic_DNA"/>
</dbReference>
<gene>
    <name evidence="1" type="ORF">UFOVP71_426</name>
</gene>
<sequence length="103" mass="11720">MSRPKPTILLTNTDPRTYKSEEVLAADAIYAVFYKDKPINLRTLNSLVSYPGPKYKKVSFSNPGHAFNLADRLNKMFKTTDFSVVELKQGRRINESGTSYKDN</sequence>